<name>A0ACB9YLT3_9PEZI</name>
<protein>
    <submittedName>
        <fullName evidence="1">Terpenoid synthase</fullName>
    </submittedName>
</protein>
<evidence type="ECO:0000313" key="2">
    <source>
        <dbReference type="Proteomes" id="UP001497700"/>
    </source>
</evidence>
<reference evidence="1 2" key="1">
    <citation type="journal article" date="2022" name="New Phytol.">
        <title>Ecological generalism drives hyperdiversity of secondary metabolite gene clusters in xylarialean endophytes.</title>
        <authorList>
            <person name="Franco M.E.E."/>
            <person name="Wisecaver J.H."/>
            <person name="Arnold A.E."/>
            <person name="Ju Y.M."/>
            <person name="Slot J.C."/>
            <person name="Ahrendt S."/>
            <person name="Moore L.P."/>
            <person name="Eastman K.E."/>
            <person name="Scott K."/>
            <person name="Konkel Z."/>
            <person name="Mondo S.J."/>
            <person name="Kuo A."/>
            <person name="Hayes R.D."/>
            <person name="Haridas S."/>
            <person name="Andreopoulos B."/>
            <person name="Riley R."/>
            <person name="LaButti K."/>
            <person name="Pangilinan J."/>
            <person name="Lipzen A."/>
            <person name="Amirebrahimi M."/>
            <person name="Yan J."/>
            <person name="Adam C."/>
            <person name="Keymanesh K."/>
            <person name="Ng V."/>
            <person name="Louie K."/>
            <person name="Northen T."/>
            <person name="Drula E."/>
            <person name="Henrissat B."/>
            <person name="Hsieh H.M."/>
            <person name="Youens-Clark K."/>
            <person name="Lutzoni F."/>
            <person name="Miadlikowska J."/>
            <person name="Eastwood D.C."/>
            <person name="Hamelin R.C."/>
            <person name="Grigoriev I.V."/>
            <person name="U'Ren J.M."/>
        </authorList>
    </citation>
    <scope>NUCLEOTIDE SEQUENCE [LARGE SCALE GENOMIC DNA]</scope>
    <source>
        <strain evidence="1 2">CBS 119005</strain>
    </source>
</reference>
<feature type="non-terminal residue" evidence="1">
    <location>
        <position position="1"/>
    </location>
</feature>
<proteinExistence type="predicted"/>
<gene>
    <name evidence="1" type="ORF">F4820DRAFT_465753</name>
</gene>
<keyword evidence="2" id="KW-1185">Reference proteome</keyword>
<sequence length="337" mass="38108">MGQFQSSLNSHRRGWSLPWLQRPSGDDGEKELELFLRPLISSFIAEIGYHGPSTTSNETYWITLHQAAVDTGVPHAEDTLSYKSLKLGGYYAIACFPNHPLDVQVCVGIYTWLAIVVDSSAHQILPDIECFHQRFATGEPQPTPLLESYAQSLRSTFNYWDPTTASIIVSSSINFLNACALEVRPEIEHMTPTRGGQKWPRYFREKSGVGDTYALFAFPKALYPDLSCFIEAIPDLSMHVCFVNDILSFYKEEKAGEKNNCIQNVARYEGRDARVVLKDTISEVKDGVARMRSVVKGKEPYEQALNEYLIGYIEFHMEGDRYKLKEIGLGDTREVGR</sequence>
<evidence type="ECO:0000313" key="1">
    <source>
        <dbReference type="EMBL" id="KAI4860349.1"/>
    </source>
</evidence>
<organism evidence="1 2">
    <name type="scientific">Hypoxylon rubiginosum</name>
    <dbReference type="NCBI Taxonomy" id="110542"/>
    <lineage>
        <taxon>Eukaryota</taxon>
        <taxon>Fungi</taxon>
        <taxon>Dikarya</taxon>
        <taxon>Ascomycota</taxon>
        <taxon>Pezizomycotina</taxon>
        <taxon>Sordariomycetes</taxon>
        <taxon>Xylariomycetidae</taxon>
        <taxon>Xylariales</taxon>
        <taxon>Hypoxylaceae</taxon>
        <taxon>Hypoxylon</taxon>
    </lineage>
</organism>
<dbReference type="Proteomes" id="UP001497700">
    <property type="component" value="Unassembled WGS sequence"/>
</dbReference>
<dbReference type="EMBL" id="MU393589">
    <property type="protein sequence ID" value="KAI4860349.1"/>
    <property type="molecule type" value="Genomic_DNA"/>
</dbReference>
<comment type="caution">
    <text evidence="1">The sequence shown here is derived from an EMBL/GenBank/DDBJ whole genome shotgun (WGS) entry which is preliminary data.</text>
</comment>
<accession>A0ACB9YLT3</accession>